<evidence type="ECO:0000313" key="1">
    <source>
        <dbReference type="EMBL" id="GIO33297.1"/>
    </source>
</evidence>
<name>A0A920CDZ9_9BACL</name>
<dbReference type="AlphaFoldDB" id="A0A920CDZ9"/>
<gene>
    <name evidence="1" type="ORF">J2TS6_44380</name>
</gene>
<dbReference type="InterPro" id="IPR005186">
    <property type="entry name" value="FlaG"/>
</dbReference>
<keyword evidence="2" id="KW-1185">Reference proteome</keyword>
<dbReference type="Pfam" id="PF03646">
    <property type="entry name" value="FlaG"/>
    <property type="match status" value="1"/>
</dbReference>
<sequence>MRIDSNSGYAPRSLVPWFVDLADEASLDVKSDRIHYKQKKSAVELAEQVNKKLEQLGTHIQVKIHDKTNTIMVLVMRDETNEVIREIPSEKMLDIMYNLSSKVGVFLDEKM</sequence>
<dbReference type="PANTHER" id="PTHR37166">
    <property type="entry name" value="PROTEIN FLAG"/>
    <property type="match status" value="1"/>
</dbReference>
<dbReference type="InterPro" id="IPR035924">
    <property type="entry name" value="FlaG-like_sf"/>
</dbReference>
<dbReference type="SUPFAM" id="SSF160214">
    <property type="entry name" value="FlaG-like"/>
    <property type="match status" value="1"/>
</dbReference>
<accession>A0A920CDZ9</accession>
<dbReference type="Proteomes" id="UP000679779">
    <property type="component" value="Unassembled WGS sequence"/>
</dbReference>
<dbReference type="Gene3D" id="3.30.160.170">
    <property type="entry name" value="FlaG-like"/>
    <property type="match status" value="1"/>
</dbReference>
<protein>
    <recommendedName>
        <fullName evidence="3">Flagellar protein FlaG</fullName>
    </recommendedName>
</protein>
<evidence type="ECO:0008006" key="3">
    <source>
        <dbReference type="Google" id="ProtNLM"/>
    </source>
</evidence>
<evidence type="ECO:0000313" key="2">
    <source>
        <dbReference type="Proteomes" id="UP000679779"/>
    </source>
</evidence>
<organism evidence="1 2">
    <name type="scientific">Paenibacillus albilobatus</name>
    <dbReference type="NCBI Taxonomy" id="2716884"/>
    <lineage>
        <taxon>Bacteria</taxon>
        <taxon>Bacillati</taxon>
        <taxon>Bacillota</taxon>
        <taxon>Bacilli</taxon>
        <taxon>Bacillales</taxon>
        <taxon>Paenibacillaceae</taxon>
        <taxon>Paenibacillus</taxon>
    </lineage>
</organism>
<comment type="caution">
    <text evidence="1">The sequence shown here is derived from an EMBL/GenBank/DDBJ whole genome shotgun (WGS) entry which is preliminary data.</text>
</comment>
<proteinExistence type="predicted"/>
<dbReference type="EMBL" id="BORQ01000005">
    <property type="protein sequence ID" value="GIO33297.1"/>
    <property type="molecule type" value="Genomic_DNA"/>
</dbReference>
<reference evidence="1" key="1">
    <citation type="submission" date="2021-03" db="EMBL/GenBank/DDBJ databases">
        <title>Antimicrobial resistance genes in bacteria isolated from Japanese honey, and their potential for conferring macrolide and lincosamide resistance in the American foulbrood pathogen Paenibacillus larvae.</title>
        <authorList>
            <person name="Okamoto M."/>
            <person name="Kumagai M."/>
            <person name="Kanamori H."/>
            <person name="Takamatsu D."/>
        </authorList>
    </citation>
    <scope>NUCLEOTIDE SEQUENCE</scope>
    <source>
        <strain evidence="1">J2TS6</strain>
    </source>
</reference>
<dbReference type="PANTHER" id="PTHR37166:SF1">
    <property type="entry name" value="PROTEIN FLAG"/>
    <property type="match status" value="1"/>
</dbReference>
<dbReference type="RefSeq" id="WP_160044093.1">
    <property type="nucleotide sequence ID" value="NZ_BORQ01000005.1"/>
</dbReference>